<dbReference type="AlphaFoldDB" id="A0A3P6PYH1"/>
<evidence type="ECO:0000313" key="1">
    <source>
        <dbReference type="EMBL" id="VDK44496.1"/>
    </source>
</evidence>
<name>A0A3P6PYH1_CYLGO</name>
<organism evidence="1 2">
    <name type="scientific">Cylicostephanus goldi</name>
    <name type="common">Nematode worm</name>
    <dbReference type="NCBI Taxonomy" id="71465"/>
    <lineage>
        <taxon>Eukaryota</taxon>
        <taxon>Metazoa</taxon>
        <taxon>Ecdysozoa</taxon>
        <taxon>Nematoda</taxon>
        <taxon>Chromadorea</taxon>
        <taxon>Rhabditida</taxon>
        <taxon>Rhabditina</taxon>
        <taxon>Rhabditomorpha</taxon>
        <taxon>Strongyloidea</taxon>
        <taxon>Strongylidae</taxon>
        <taxon>Cylicostephanus</taxon>
    </lineage>
</organism>
<keyword evidence="2" id="KW-1185">Reference proteome</keyword>
<protein>
    <submittedName>
        <fullName evidence="1">Uncharacterized protein</fullName>
    </submittedName>
</protein>
<evidence type="ECO:0000313" key="2">
    <source>
        <dbReference type="Proteomes" id="UP000271889"/>
    </source>
</evidence>
<gene>
    <name evidence="1" type="ORF">CGOC_LOCUS340</name>
</gene>
<proteinExistence type="predicted"/>
<sequence>MSSFSSSDPSERFLGVRHVSQKGRHEIIRFAIPGTRMAHIFSHQRSNANYSVFRCRECKKRGHYKAVKVVGNEIIDDPLENHVCVAINSSKDQANRIMYEVIQNIRSDSRAAHAPVSEIWEKTLHRVLNEHGSASSSNEVVAYFYKNGLESRRKSIERAKAVHGSQEVTWDNIPESYNTLDDGTLFLQERNDIYHLYYSSTTIREGDGPFLKRLESVESVWSMGFNACVGSNINRANLHAYSSTGNVADGVHIL</sequence>
<dbReference type="OrthoDB" id="5869304at2759"/>
<accession>A0A3P6PYH1</accession>
<dbReference type="EMBL" id="UYRV01000448">
    <property type="protein sequence ID" value="VDK44496.1"/>
    <property type="molecule type" value="Genomic_DNA"/>
</dbReference>
<reference evidence="1 2" key="1">
    <citation type="submission" date="2018-11" db="EMBL/GenBank/DDBJ databases">
        <authorList>
            <consortium name="Pathogen Informatics"/>
        </authorList>
    </citation>
    <scope>NUCLEOTIDE SEQUENCE [LARGE SCALE GENOMIC DNA]</scope>
</reference>
<dbReference type="Proteomes" id="UP000271889">
    <property type="component" value="Unassembled WGS sequence"/>
</dbReference>